<accession>A0ABM1Z4K2</accession>
<evidence type="ECO:0008006" key="4">
    <source>
        <dbReference type="Google" id="ProtNLM"/>
    </source>
</evidence>
<dbReference type="GeneID" id="134287574"/>
<sequence>MILFVILKMERSRKSAGFSLQKRASVFAAGLNQQKLVAQKQNGPYKQTIGIKAARKSAPSTGRAASLPVGTSTKNPSLPKVRCRSSARYVFLRRICASNVPPLLPCRKQAKRTWSDRRSVRGHRLYAIHAENVTITRKRTRSRSVGGSDPGRSVKLCFYHCD</sequence>
<evidence type="ECO:0000313" key="2">
    <source>
        <dbReference type="EnsemblMetazoa" id="AALFPA23_015032.P21788"/>
    </source>
</evidence>
<evidence type="ECO:0000256" key="1">
    <source>
        <dbReference type="SAM" id="MobiDB-lite"/>
    </source>
</evidence>
<dbReference type="EnsemblMetazoa" id="AALFPA23_015032.R21788">
    <property type="protein sequence ID" value="AALFPA23_015032.P21788"/>
    <property type="gene ID" value="AALFPA23_015032"/>
</dbReference>
<keyword evidence="3" id="KW-1185">Reference proteome</keyword>
<name>A0ABM1Z4K2_AEDAL</name>
<reference evidence="3" key="1">
    <citation type="journal article" date="2015" name="Proc. Natl. Acad. Sci. U.S.A.">
        <title>Genome sequence of the Asian Tiger mosquito, Aedes albopictus, reveals insights into its biology, genetics, and evolution.</title>
        <authorList>
            <person name="Chen X.G."/>
            <person name="Jiang X."/>
            <person name="Gu J."/>
            <person name="Xu M."/>
            <person name="Wu Y."/>
            <person name="Deng Y."/>
            <person name="Zhang C."/>
            <person name="Bonizzoni M."/>
            <person name="Dermauw W."/>
            <person name="Vontas J."/>
            <person name="Armbruster P."/>
            <person name="Huang X."/>
            <person name="Yang Y."/>
            <person name="Zhang H."/>
            <person name="He W."/>
            <person name="Peng H."/>
            <person name="Liu Y."/>
            <person name="Wu K."/>
            <person name="Chen J."/>
            <person name="Lirakis M."/>
            <person name="Topalis P."/>
            <person name="Van Leeuwen T."/>
            <person name="Hall A.B."/>
            <person name="Jiang X."/>
            <person name="Thorpe C."/>
            <person name="Mueller R.L."/>
            <person name="Sun C."/>
            <person name="Waterhouse R.M."/>
            <person name="Yan G."/>
            <person name="Tu Z.J."/>
            <person name="Fang X."/>
            <person name="James A.A."/>
        </authorList>
    </citation>
    <scope>NUCLEOTIDE SEQUENCE [LARGE SCALE GENOMIC DNA]</scope>
    <source>
        <strain evidence="3">Foshan</strain>
    </source>
</reference>
<dbReference type="RefSeq" id="XP_062705617.1">
    <property type="nucleotide sequence ID" value="XM_062849633.1"/>
</dbReference>
<proteinExistence type="predicted"/>
<dbReference type="Proteomes" id="UP000069940">
    <property type="component" value="Unassembled WGS sequence"/>
</dbReference>
<protein>
    <recommendedName>
        <fullName evidence="4">Secreted protein</fullName>
    </recommendedName>
</protein>
<feature type="region of interest" description="Disordered" evidence="1">
    <location>
        <begin position="53"/>
        <end position="78"/>
    </location>
</feature>
<reference evidence="2" key="2">
    <citation type="submission" date="2025-05" db="UniProtKB">
        <authorList>
            <consortium name="EnsemblMetazoa"/>
        </authorList>
    </citation>
    <scope>IDENTIFICATION</scope>
    <source>
        <strain evidence="2">Foshan</strain>
    </source>
</reference>
<organism evidence="2 3">
    <name type="scientific">Aedes albopictus</name>
    <name type="common">Asian tiger mosquito</name>
    <name type="synonym">Stegomyia albopicta</name>
    <dbReference type="NCBI Taxonomy" id="7160"/>
    <lineage>
        <taxon>Eukaryota</taxon>
        <taxon>Metazoa</taxon>
        <taxon>Ecdysozoa</taxon>
        <taxon>Arthropoda</taxon>
        <taxon>Hexapoda</taxon>
        <taxon>Insecta</taxon>
        <taxon>Pterygota</taxon>
        <taxon>Neoptera</taxon>
        <taxon>Endopterygota</taxon>
        <taxon>Diptera</taxon>
        <taxon>Nematocera</taxon>
        <taxon>Culicoidea</taxon>
        <taxon>Culicidae</taxon>
        <taxon>Culicinae</taxon>
        <taxon>Aedini</taxon>
        <taxon>Aedes</taxon>
        <taxon>Stegomyia</taxon>
    </lineage>
</organism>
<evidence type="ECO:0000313" key="3">
    <source>
        <dbReference type="Proteomes" id="UP000069940"/>
    </source>
</evidence>